<evidence type="ECO:0000256" key="1">
    <source>
        <dbReference type="ARBA" id="ARBA00023015"/>
    </source>
</evidence>
<feature type="domain" description="HTH deoR-type" evidence="4">
    <location>
        <begin position="3"/>
        <end position="58"/>
    </location>
</feature>
<dbReference type="SMART" id="SM01134">
    <property type="entry name" value="DeoRC"/>
    <property type="match status" value="1"/>
</dbReference>
<evidence type="ECO:0000313" key="6">
    <source>
        <dbReference type="Proteomes" id="UP000602647"/>
    </source>
</evidence>
<dbReference type="RefSeq" id="WP_187302095.1">
    <property type="nucleotide sequence ID" value="NZ_JACRYT010000002.1"/>
</dbReference>
<dbReference type="PROSITE" id="PS00894">
    <property type="entry name" value="HTH_DEOR_1"/>
    <property type="match status" value="1"/>
</dbReference>
<sequence>MLPQERYNKLIEYLQEHEIIKIDQIVSLFDISIETARRDLNHLEKEGIIKKIYGGATLMAPEAKEPATSDRLSRNLAEKAEIARKCADFIKDGDSILLEVGTTTLQVAKALKEKRNLTVITNSIHVVNELMDTDFDIYVIGGKVRHGEGSVSGALTMFELENFQISKAIIGGGGLTLERGLSDYNIEEALVRKKVVEKAKEVILVVDHSKFGRDVLAHICPITAIDLVITDRNLNAELAAEFESANVNLVLA</sequence>
<dbReference type="PANTHER" id="PTHR30363:SF44">
    <property type="entry name" value="AGA OPERON TRANSCRIPTIONAL REPRESSOR-RELATED"/>
    <property type="match status" value="1"/>
</dbReference>
<dbReference type="InterPro" id="IPR014036">
    <property type="entry name" value="DeoR-like_C"/>
</dbReference>
<keyword evidence="3" id="KW-0804">Transcription</keyword>
<dbReference type="Pfam" id="PF00455">
    <property type="entry name" value="DeoRC"/>
    <property type="match status" value="1"/>
</dbReference>
<evidence type="ECO:0000256" key="3">
    <source>
        <dbReference type="ARBA" id="ARBA00023163"/>
    </source>
</evidence>
<proteinExistence type="predicted"/>
<dbReference type="PROSITE" id="PS51000">
    <property type="entry name" value="HTH_DEOR_2"/>
    <property type="match status" value="1"/>
</dbReference>
<dbReference type="PANTHER" id="PTHR30363">
    <property type="entry name" value="HTH-TYPE TRANSCRIPTIONAL REGULATOR SRLR-RELATED"/>
    <property type="match status" value="1"/>
</dbReference>
<accession>A0A923SQ13</accession>
<evidence type="ECO:0000256" key="2">
    <source>
        <dbReference type="ARBA" id="ARBA00023125"/>
    </source>
</evidence>
<dbReference type="InterPro" id="IPR037171">
    <property type="entry name" value="NagB/RpiA_transferase-like"/>
</dbReference>
<keyword evidence="2" id="KW-0238">DNA-binding</keyword>
<dbReference type="InterPro" id="IPR036390">
    <property type="entry name" value="WH_DNA-bd_sf"/>
</dbReference>
<dbReference type="SUPFAM" id="SSF100950">
    <property type="entry name" value="NagB/RpiA/CoA transferase-like"/>
    <property type="match status" value="1"/>
</dbReference>
<reference evidence="5" key="1">
    <citation type="submission" date="2020-08" db="EMBL/GenBank/DDBJ databases">
        <title>Genome public.</title>
        <authorList>
            <person name="Liu C."/>
            <person name="Sun Q."/>
        </authorList>
    </citation>
    <scope>NUCLEOTIDE SEQUENCE</scope>
    <source>
        <strain evidence="5">BX12</strain>
    </source>
</reference>
<dbReference type="Proteomes" id="UP000602647">
    <property type="component" value="Unassembled WGS sequence"/>
</dbReference>
<name>A0A923SQ13_9FIRM</name>
<dbReference type="GO" id="GO:0003677">
    <property type="term" value="F:DNA binding"/>
    <property type="evidence" value="ECO:0007669"/>
    <property type="project" value="UniProtKB-KW"/>
</dbReference>
<protein>
    <submittedName>
        <fullName evidence="5">DeoR/GlpR transcriptional regulator</fullName>
    </submittedName>
</protein>
<dbReference type="SUPFAM" id="SSF46785">
    <property type="entry name" value="Winged helix' DNA-binding domain"/>
    <property type="match status" value="1"/>
</dbReference>
<dbReference type="GO" id="GO:0003700">
    <property type="term" value="F:DNA-binding transcription factor activity"/>
    <property type="evidence" value="ECO:0007669"/>
    <property type="project" value="InterPro"/>
</dbReference>
<keyword evidence="6" id="KW-1185">Reference proteome</keyword>
<keyword evidence="1" id="KW-0805">Transcription regulation</keyword>
<gene>
    <name evidence="5" type="ORF">H9L42_03915</name>
</gene>
<evidence type="ECO:0000313" key="5">
    <source>
        <dbReference type="EMBL" id="MBC6678970.1"/>
    </source>
</evidence>
<dbReference type="SMART" id="SM00420">
    <property type="entry name" value="HTH_DEOR"/>
    <property type="match status" value="1"/>
</dbReference>
<dbReference type="AlphaFoldDB" id="A0A923SQ13"/>
<dbReference type="InterPro" id="IPR001034">
    <property type="entry name" value="DeoR_HTH"/>
</dbReference>
<dbReference type="Gene3D" id="3.40.50.1360">
    <property type="match status" value="1"/>
</dbReference>
<dbReference type="Gene3D" id="1.10.10.10">
    <property type="entry name" value="Winged helix-like DNA-binding domain superfamily/Winged helix DNA-binding domain"/>
    <property type="match status" value="1"/>
</dbReference>
<organism evidence="5 6">
    <name type="scientific">Zhenpiania hominis</name>
    <dbReference type="NCBI Taxonomy" id="2763644"/>
    <lineage>
        <taxon>Bacteria</taxon>
        <taxon>Bacillati</taxon>
        <taxon>Bacillota</taxon>
        <taxon>Clostridia</taxon>
        <taxon>Peptostreptococcales</taxon>
        <taxon>Anaerovoracaceae</taxon>
        <taxon>Zhenpiania</taxon>
    </lineage>
</organism>
<dbReference type="PRINTS" id="PR00037">
    <property type="entry name" value="HTHLACR"/>
</dbReference>
<dbReference type="Pfam" id="PF08220">
    <property type="entry name" value="HTH_DeoR"/>
    <property type="match status" value="1"/>
</dbReference>
<comment type="caution">
    <text evidence="5">The sequence shown here is derived from an EMBL/GenBank/DDBJ whole genome shotgun (WGS) entry which is preliminary data.</text>
</comment>
<dbReference type="EMBL" id="JACRYT010000002">
    <property type="protein sequence ID" value="MBC6678970.1"/>
    <property type="molecule type" value="Genomic_DNA"/>
</dbReference>
<dbReference type="InterPro" id="IPR018356">
    <property type="entry name" value="Tscrpt_reg_HTH_DeoR_CS"/>
</dbReference>
<evidence type="ECO:0000259" key="4">
    <source>
        <dbReference type="PROSITE" id="PS51000"/>
    </source>
</evidence>
<dbReference type="InterPro" id="IPR050313">
    <property type="entry name" value="Carb_Metab_HTH_regulators"/>
</dbReference>
<dbReference type="InterPro" id="IPR036388">
    <property type="entry name" value="WH-like_DNA-bd_sf"/>
</dbReference>